<dbReference type="GO" id="GO:0008233">
    <property type="term" value="F:peptidase activity"/>
    <property type="evidence" value="ECO:0007669"/>
    <property type="project" value="UniProtKB-KW"/>
</dbReference>
<proteinExistence type="predicted"/>
<keyword evidence="2" id="KW-0645">Protease</keyword>
<evidence type="ECO:0000313" key="3">
    <source>
        <dbReference type="Proteomes" id="UP001183585"/>
    </source>
</evidence>
<keyword evidence="1" id="KW-0472">Membrane</keyword>
<dbReference type="EMBL" id="JAVDYE010000001">
    <property type="protein sequence ID" value="MDR7384360.1"/>
    <property type="molecule type" value="Genomic_DNA"/>
</dbReference>
<feature type="transmembrane region" description="Helical" evidence="1">
    <location>
        <begin position="108"/>
        <end position="130"/>
    </location>
</feature>
<evidence type="ECO:0000256" key="1">
    <source>
        <dbReference type="SAM" id="Phobius"/>
    </source>
</evidence>
<keyword evidence="2" id="KW-0378">Hydrolase</keyword>
<keyword evidence="1" id="KW-1133">Transmembrane helix</keyword>
<comment type="caution">
    <text evidence="2">The sequence shown here is derived from an EMBL/GenBank/DDBJ whole genome shotgun (WGS) entry which is preliminary data.</text>
</comment>
<dbReference type="RefSeq" id="WP_274992756.1">
    <property type="nucleotide sequence ID" value="NZ_JAJQQP010000003.1"/>
</dbReference>
<keyword evidence="1" id="KW-0812">Transmembrane</keyword>
<protein>
    <submittedName>
        <fullName evidence="2">Membrane protease YdiL (CAAX protease family)</fullName>
    </submittedName>
</protein>
<dbReference type="GO" id="GO:0006508">
    <property type="term" value="P:proteolysis"/>
    <property type="evidence" value="ECO:0007669"/>
    <property type="project" value="UniProtKB-KW"/>
</dbReference>
<keyword evidence="3" id="KW-1185">Reference proteome</keyword>
<accession>A0ABU2CSR6</accession>
<organism evidence="2 3">
    <name type="scientific">Promicromonospora iranensis</name>
    <dbReference type="NCBI Taxonomy" id="1105144"/>
    <lineage>
        <taxon>Bacteria</taxon>
        <taxon>Bacillati</taxon>
        <taxon>Actinomycetota</taxon>
        <taxon>Actinomycetes</taxon>
        <taxon>Micrococcales</taxon>
        <taxon>Promicromonosporaceae</taxon>
        <taxon>Promicromonospora</taxon>
    </lineage>
</organism>
<sequence length="147" mass="14701">MVTMRRFLVLTPVALVVGAAAFLASYVLAGSGGFGLLETGIALVVALVASAAVLAVVLVTVGALRLAGVRSAWAALGLAFALVVVVLGIIYAGIAASMQPGDPGLNMSLLMTAAGVQVPTWLTFAVGLLIGDRRNRAARDGAVSPTA</sequence>
<feature type="transmembrane region" description="Helical" evidence="1">
    <location>
        <begin position="73"/>
        <end position="96"/>
    </location>
</feature>
<name>A0ABU2CSR6_9MICO</name>
<feature type="transmembrane region" description="Helical" evidence="1">
    <location>
        <begin position="39"/>
        <end position="61"/>
    </location>
</feature>
<dbReference type="Proteomes" id="UP001183585">
    <property type="component" value="Unassembled WGS sequence"/>
</dbReference>
<reference evidence="2 3" key="1">
    <citation type="submission" date="2023-07" db="EMBL/GenBank/DDBJ databases">
        <title>Sequencing the genomes of 1000 actinobacteria strains.</title>
        <authorList>
            <person name="Klenk H.-P."/>
        </authorList>
    </citation>
    <scope>NUCLEOTIDE SEQUENCE [LARGE SCALE GENOMIC DNA]</scope>
    <source>
        <strain evidence="2 3">DSM 45554</strain>
    </source>
</reference>
<gene>
    <name evidence="2" type="ORF">J2S48_003875</name>
</gene>
<evidence type="ECO:0000313" key="2">
    <source>
        <dbReference type="EMBL" id="MDR7384360.1"/>
    </source>
</evidence>